<feature type="region of interest" description="Disordered" evidence="1">
    <location>
        <begin position="431"/>
        <end position="501"/>
    </location>
</feature>
<dbReference type="AlphaFoldDB" id="A0A218Y2L7"/>
<dbReference type="InterPro" id="IPR044520">
    <property type="entry name" value="ARF_GAP_AGD5/15"/>
</dbReference>
<dbReference type="Proteomes" id="UP000197138">
    <property type="component" value="Unassembled WGS sequence"/>
</dbReference>
<dbReference type="InterPro" id="IPR038508">
    <property type="entry name" value="ArfGAP_dom_sf"/>
</dbReference>
<reference evidence="4" key="1">
    <citation type="journal article" date="2017" name="Plant J.">
        <title>The pomegranate (Punica granatum L.) genome and the genomics of punicalagin biosynthesis.</title>
        <authorList>
            <person name="Qin G."/>
            <person name="Xu C."/>
            <person name="Ming R."/>
            <person name="Tang H."/>
            <person name="Guyot R."/>
            <person name="Kramer E.M."/>
            <person name="Hu Y."/>
            <person name="Yi X."/>
            <person name="Qi Y."/>
            <person name="Xu X."/>
            <person name="Gao Z."/>
            <person name="Pan H."/>
            <person name="Jian J."/>
            <person name="Tian Y."/>
            <person name="Yue Z."/>
            <person name="Xu Y."/>
        </authorList>
    </citation>
    <scope>NUCLEOTIDE SEQUENCE [LARGE SCALE GENOMIC DNA]</scope>
    <source>
        <strain evidence="4">cv. Dabenzi</strain>
    </source>
</reference>
<feature type="compositionally biased region" description="Polar residues" evidence="1">
    <location>
        <begin position="73"/>
        <end position="87"/>
    </location>
</feature>
<feature type="compositionally biased region" description="Basic and acidic residues" evidence="1">
    <location>
        <begin position="177"/>
        <end position="187"/>
    </location>
</feature>
<dbReference type="Gene3D" id="1.10.220.150">
    <property type="entry name" value="Arf GTPase activating protein"/>
    <property type="match status" value="1"/>
</dbReference>
<dbReference type="InterPro" id="IPR037278">
    <property type="entry name" value="ARFGAP/RecO"/>
</dbReference>
<feature type="compositionally biased region" description="Polar residues" evidence="1">
    <location>
        <begin position="365"/>
        <end position="375"/>
    </location>
</feature>
<evidence type="ECO:0000256" key="1">
    <source>
        <dbReference type="SAM" id="MobiDB-lite"/>
    </source>
</evidence>
<feature type="region of interest" description="Disordered" evidence="1">
    <location>
        <begin position="149"/>
        <end position="213"/>
    </location>
</feature>
<feature type="region of interest" description="Disordered" evidence="1">
    <location>
        <begin position="97"/>
        <end position="118"/>
    </location>
</feature>
<feature type="region of interest" description="Disordered" evidence="1">
    <location>
        <begin position="365"/>
        <end position="414"/>
    </location>
</feature>
<dbReference type="PANTHER" id="PTHR46419:SF2">
    <property type="entry name" value="ADP-RIBOSYLATION FACTOR GTPASE-ACTIVATING PROTEIN AGD5"/>
    <property type="match status" value="1"/>
</dbReference>
<accession>A0A218Y2L7</accession>
<name>A0A218Y2L7_PUNGR</name>
<feature type="region of interest" description="Disordered" evidence="1">
    <location>
        <begin position="68"/>
        <end position="87"/>
    </location>
</feature>
<feature type="region of interest" description="Disordered" evidence="1">
    <location>
        <begin position="236"/>
        <end position="261"/>
    </location>
</feature>
<feature type="compositionally biased region" description="Basic and acidic residues" evidence="1">
    <location>
        <begin position="97"/>
        <end position="112"/>
    </location>
</feature>
<organism evidence="3 4">
    <name type="scientific">Punica granatum</name>
    <name type="common">Pomegranate</name>
    <dbReference type="NCBI Taxonomy" id="22663"/>
    <lineage>
        <taxon>Eukaryota</taxon>
        <taxon>Viridiplantae</taxon>
        <taxon>Streptophyta</taxon>
        <taxon>Embryophyta</taxon>
        <taxon>Tracheophyta</taxon>
        <taxon>Spermatophyta</taxon>
        <taxon>Magnoliopsida</taxon>
        <taxon>eudicotyledons</taxon>
        <taxon>Gunneridae</taxon>
        <taxon>Pentapetalae</taxon>
        <taxon>rosids</taxon>
        <taxon>malvids</taxon>
        <taxon>Myrtales</taxon>
        <taxon>Lythraceae</taxon>
        <taxon>Punica</taxon>
    </lineage>
</organism>
<dbReference type="SUPFAM" id="SSF57863">
    <property type="entry name" value="ArfGap/RecO-like zinc finger"/>
    <property type="match status" value="1"/>
</dbReference>
<dbReference type="Pfam" id="PF01412">
    <property type="entry name" value="ArfGap"/>
    <property type="match status" value="1"/>
</dbReference>
<feature type="compositionally biased region" description="Basic and acidic residues" evidence="1">
    <location>
        <begin position="448"/>
        <end position="464"/>
    </location>
</feature>
<evidence type="ECO:0000259" key="2">
    <source>
        <dbReference type="Pfam" id="PF01412"/>
    </source>
</evidence>
<evidence type="ECO:0000313" key="4">
    <source>
        <dbReference type="Proteomes" id="UP000197138"/>
    </source>
</evidence>
<feature type="compositionally biased region" description="Polar residues" evidence="1">
    <location>
        <begin position="236"/>
        <end position="258"/>
    </location>
</feature>
<dbReference type="InterPro" id="IPR001164">
    <property type="entry name" value="ArfGAP_dom"/>
</dbReference>
<feature type="domain" description="Arf-GAP" evidence="2">
    <location>
        <begin position="10"/>
        <end position="67"/>
    </location>
</feature>
<dbReference type="GO" id="GO:0005096">
    <property type="term" value="F:GTPase activator activity"/>
    <property type="evidence" value="ECO:0007669"/>
    <property type="project" value="InterPro"/>
</dbReference>
<dbReference type="PANTHER" id="PTHR46419">
    <property type="entry name" value="ADP-RIBOSYLATION FACTOR GTPASE-ACTIVATING PROTEIN AGD5"/>
    <property type="match status" value="1"/>
</dbReference>
<sequence length="566" mass="62478">MPGKLNILLIQVRSATLDTWLPEQVANIQSMGNEKANSYWEAELPPNYDRVRIDNFIRAKYQEKKWIPRPGNVKSSPNMTKSKSPIHQSVANNDVRHEHQGNRQHALEDRKNSLLPSANSRVVAESKISMPSKVNQQIISDPKLHEVMEKPKPAPTIPSPHSMKRQQATSALVISDSKPREDVEKPKPALTSPVPQLMKQKPPTSASVGPPPKVDYATELFNLLGMEDCKENGNGMNYSNSDSSTAVETKSTSVGSRTSAEDVKKDMGSLFNEVYLKTMEQAHMVSPVSTHQQQLGIVSQKQSSIMAPMSERYSGQPQNSNAKLHRSGINGAPLPIQQNWAVIGNHSPRMMQIPNGQQTKLVSSVPYPTQSQSYSGRPGAPINGSIGGRAAFAPHSKPRPSITPTPSGHDYDFSSLTEGMFAKREQRAVTIKDAKGPDQYGVSGHGPDPSRDRSSGRSEGDQPRWSRSSGVIVKARQWRSGNGGANKTRQWKEEEDRDGEPWVEGVGRWSRIWEKGAKKLIETDEGRKIIDRIRGQGIAARREGSSCGSLVVDLLSGFNRLRTHFC</sequence>
<proteinExistence type="predicted"/>
<evidence type="ECO:0000313" key="3">
    <source>
        <dbReference type="EMBL" id="OWM91298.1"/>
    </source>
</evidence>
<gene>
    <name evidence="3" type="ORF">CDL15_Pgr000242</name>
</gene>
<comment type="caution">
    <text evidence="3">The sequence shown here is derived from an EMBL/GenBank/DDBJ whole genome shotgun (WGS) entry which is preliminary data.</text>
</comment>
<dbReference type="EMBL" id="MTKT01000299">
    <property type="protein sequence ID" value="OWM91298.1"/>
    <property type="molecule type" value="Genomic_DNA"/>
</dbReference>
<protein>
    <recommendedName>
        <fullName evidence="2">Arf-GAP domain-containing protein</fullName>
    </recommendedName>
</protein>